<dbReference type="Proteomes" id="UP001186974">
    <property type="component" value="Unassembled WGS sequence"/>
</dbReference>
<keyword evidence="2" id="KW-1185">Reference proteome</keyword>
<name>A0ACC3DNR8_9PEZI</name>
<organism evidence="1 2">
    <name type="scientific">Coniosporium uncinatum</name>
    <dbReference type="NCBI Taxonomy" id="93489"/>
    <lineage>
        <taxon>Eukaryota</taxon>
        <taxon>Fungi</taxon>
        <taxon>Dikarya</taxon>
        <taxon>Ascomycota</taxon>
        <taxon>Pezizomycotina</taxon>
        <taxon>Dothideomycetes</taxon>
        <taxon>Dothideomycetes incertae sedis</taxon>
        <taxon>Coniosporium</taxon>
    </lineage>
</organism>
<accession>A0ACC3DNR8</accession>
<comment type="caution">
    <text evidence="1">The sequence shown here is derived from an EMBL/GenBank/DDBJ whole genome shotgun (WGS) entry which is preliminary data.</text>
</comment>
<sequence>MTLLSLSNEILLDILRYVGASEFREDIGRLLVCKQWYNVAQTALLEDIIINCDNVHRMPLGRHDFARELLPPKLTHLTIAVAEPDAYQYLPVKGSSRVETGKKPIVAFRERLPDIVYFLRTCNKLRRCTVLVGTLPELEPSEAGIAGAKNYARWHHSLQDMFGTIASRLTSLVMDNAGFGLEAYEVLPLKELIINLGFWDARLAKHDSVRCCDFKRIRNVLELREEMVTATKAMLPRCPALEVARVIISPDMEVLNCINDDRTVLDGSSDWDGEGSGEAYETPLAMAERVKVEYLVRRHGEVMMSIQMARKGRLGVEEG</sequence>
<feature type="non-terminal residue" evidence="1">
    <location>
        <position position="319"/>
    </location>
</feature>
<evidence type="ECO:0000313" key="1">
    <source>
        <dbReference type="EMBL" id="KAK3078276.1"/>
    </source>
</evidence>
<proteinExistence type="predicted"/>
<dbReference type="EMBL" id="JAWDJW010002038">
    <property type="protein sequence ID" value="KAK3078276.1"/>
    <property type="molecule type" value="Genomic_DNA"/>
</dbReference>
<evidence type="ECO:0000313" key="2">
    <source>
        <dbReference type="Proteomes" id="UP001186974"/>
    </source>
</evidence>
<reference evidence="1" key="1">
    <citation type="submission" date="2024-09" db="EMBL/GenBank/DDBJ databases">
        <title>Black Yeasts Isolated from many extreme environments.</title>
        <authorList>
            <person name="Coleine C."/>
            <person name="Stajich J.E."/>
            <person name="Selbmann L."/>
        </authorList>
    </citation>
    <scope>NUCLEOTIDE SEQUENCE</scope>
    <source>
        <strain evidence="1">CCFEE 5737</strain>
    </source>
</reference>
<protein>
    <submittedName>
        <fullName evidence="1">Uncharacterized protein</fullName>
    </submittedName>
</protein>
<gene>
    <name evidence="1" type="ORF">LTS18_007985</name>
</gene>